<proteinExistence type="predicted"/>
<sequence>MTGRLKQACFHTLSDKHDPNQATLQNYGADCNETKIAVVRKPNDTGILDVTDEWTPVLGMPEKYLKKFWKRRSEYRMNSAIDEPGDRAYEDLDLDEKYVEYIRNSDEAQRAIDDLVRRLRTGESITLVCFERENEHCHRHVLLDMIAKRAANDFSTKEKLTAEN</sequence>
<accession>R4T947</accession>
<dbReference type="InterPro" id="IPR054495">
    <property type="entry name" value="DUF488-N3a"/>
</dbReference>
<dbReference type="Pfam" id="PF22751">
    <property type="entry name" value="DUF488-N3a"/>
    <property type="match status" value="1"/>
</dbReference>
<feature type="domain" description="DUF488" evidence="1">
    <location>
        <begin position="33"/>
        <end position="149"/>
    </location>
</feature>
<name>R4T947_9CAUD</name>
<dbReference type="EMBL" id="KC292026">
    <property type="protein sequence ID" value="AGM11410.1"/>
    <property type="molecule type" value="Genomic_DNA"/>
</dbReference>
<dbReference type="KEGG" id="vg:16194033"/>
<dbReference type="RefSeq" id="YP_008059288.1">
    <property type="nucleotide sequence ID" value="NC_021328.1"/>
</dbReference>
<dbReference type="Proteomes" id="UP000202786">
    <property type="component" value="Segment"/>
</dbReference>
<organism evidence="2 3">
    <name type="scientific">Halogranum tailed virus 1</name>
    <dbReference type="NCBI Taxonomy" id="1273749"/>
    <lineage>
        <taxon>Viruses</taxon>
        <taxon>Duplodnaviria</taxon>
        <taxon>Heunggongvirae</taxon>
        <taxon>Uroviricota</taxon>
        <taxon>Caudoviricetes</taxon>
        <taxon>Thumleimavirales</taxon>
        <taxon>Halomagnusviridae</taxon>
        <taxon>Hagravirus</taxon>
        <taxon>Hagravirus capitaneum</taxon>
        <taxon>Hagravirus HGTV1</taxon>
    </lineage>
</organism>
<reference evidence="2 3" key="1">
    <citation type="submission" date="2012-12" db="EMBL/GenBank/DDBJ databases">
        <authorList>
            <person name="Sencilo A."/>
            <person name="Jacobs-Sera D."/>
            <person name="Russell D.A."/>
            <person name="Ko C."/>
            <person name="Atanasova N."/>
            <person name="Osterlund E."/>
            <person name="Oksanen H.M."/>
            <person name="Bamford D.H."/>
            <person name="Hatfull G.F."/>
            <person name="Roine E."/>
            <person name="Hendrix R.W."/>
        </authorList>
    </citation>
    <scope>NUCLEOTIDE SEQUENCE [LARGE SCALE GENOMIC DNA]</scope>
</reference>
<gene>
    <name evidence="2" type="primary">112</name>
    <name evidence="2" type="ORF">HGTV1_112</name>
</gene>
<dbReference type="GeneID" id="16194033"/>
<protein>
    <recommendedName>
        <fullName evidence="1">DUF488 domain-containing protein</fullName>
    </recommendedName>
</protein>
<evidence type="ECO:0000313" key="3">
    <source>
        <dbReference type="Proteomes" id="UP000202786"/>
    </source>
</evidence>
<keyword evidence="3" id="KW-1185">Reference proteome</keyword>
<evidence type="ECO:0000259" key="1">
    <source>
        <dbReference type="Pfam" id="PF22751"/>
    </source>
</evidence>
<evidence type="ECO:0000313" key="2">
    <source>
        <dbReference type="EMBL" id="AGM11410.1"/>
    </source>
</evidence>